<reference evidence="2 3" key="1">
    <citation type="submission" date="2023-11" db="EMBL/GenBank/DDBJ databases">
        <authorList>
            <person name="Xu M."/>
            <person name="Jiang T."/>
        </authorList>
    </citation>
    <scope>NUCLEOTIDE SEQUENCE [LARGE SCALE GENOMIC DNA]</scope>
    <source>
        <strain evidence="2 3">SD</strain>
    </source>
</reference>
<dbReference type="SUPFAM" id="SSF110857">
    <property type="entry name" value="Gamma-glutamyl cyclotransferase-like"/>
    <property type="match status" value="1"/>
</dbReference>
<evidence type="ECO:0000256" key="1">
    <source>
        <dbReference type="SAM" id="MobiDB-lite"/>
    </source>
</evidence>
<organism evidence="2 3">
    <name type="scientific">Patulibacter brassicae</name>
    <dbReference type="NCBI Taxonomy" id="1705717"/>
    <lineage>
        <taxon>Bacteria</taxon>
        <taxon>Bacillati</taxon>
        <taxon>Actinomycetota</taxon>
        <taxon>Thermoleophilia</taxon>
        <taxon>Solirubrobacterales</taxon>
        <taxon>Patulibacteraceae</taxon>
        <taxon>Patulibacter</taxon>
    </lineage>
</organism>
<accession>A0ABU4VJH2</accession>
<feature type="compositionally biased region" description="Polar residues" evidence="1">
    <location>
        <begin position="205"/>
        <end position="216"/>
    </location>
</feature>
<dbReference type="RefSeq" id="WP_319953729.1">
    <property type="nucleotide sequence ID" value="NZ_JAXAVX010000003.1"/>
</dbReference>
<protein>
    <recommendedName>
        <fullName evidence="4">Gamma-glutamylcyclotransferase</fullName>
    </recommendedName>
</protein>
<dbReference type="InterPro" id="IPR036568">
    <property type="entry name" value="GGCT-like_sf"/>
</dbReference>
<keyword evidence="3" id="KW-1185">Reference proteome</keyword>
<evidence type="ECO:0008006" key="4">
    <source>
        <dbReference type="Google" id="ProtNLM"/>
    </source>
</evidence>
<sequence>MLCGYVFGYGSLVADALPLASGLERVRPVWGALPGFRRSWTVAMRNRDRVNDVKHVVDAQTGRRPDLWVTYVDLDRDRATAVNGVAVPVDEDRLAVFDTRELNYERIEVTADFVAEPGEAWPPEREVPVWVYVGSAAGRQRYVEGRAAGRAVIRAGYRTRLEDAFRARGQSAWRRYQETTTPPEVETVEGLRLVRTPPRGGDRTAGSQTRSGLTAW</sequence>
<gene>
    <name evidence="2" type="ORF">SK069_08235</name>
</gene>
<evidence type="ECO:0000313" key="3">
    <source>
        <dbReference type="Proteomes" id="UP001277761"/>
    </source>
</evidence>
<feature type="region of interest" description="Disordered" evidence="1">
    <location>
        <begin position="195"/>
        <end position="216"/>
    </location>
</feature>
<comment type="caution">
    <text evidence="2">The sequence shown here is derived from an EMBL/GenBank/DDBJ whole genome shotgun (WGS) entry which is preliminary data.</text>
</comment>
<dbReference type="EMBL" id="JAXAVX010000003">
    <property type="protein sequence ID" value="MDX8151575.1"/>
    <property type="molecule type" value="Genomic_DNA"/>
</dbReference>
<name>A0ABU4VJH2_9ACTN</name>
<proteinExistence type="predicted"/>
<dbReference type="Proteomes" id="UP001277761">
    <property type="component" value="Unassembled WGS sequence"/>
</dbReference>
<evidence type="ECO:0000313" key="2">
    <source>
        <dbReference type="EMBL" id="MDX8151575.1"/>
    </source>
</evidence>